<evidence type="ECO:0000256" key="2">
    <source>
        <dbReference type="ARBA" id="ARBA00022741"/>
    </source>
</evidence>
<dbReference type="InterPro" id="IPR041118">
    <property type="entry name" value="Rx_N"/>
</dbReference>
<dbReference type="PANTHER" id="PTHR47186">
    <property type="entry name" value="LEUCINE-RICH REPEAT-CONTAINING PROTEIN 57"/>
    <property type="match status" value="1"/>
</dbReference>
<evidence type="ECO:0000256" key="1">
    <source>
        <dbReference type="ARBA" id="ARBA00022737"/>
    </source>
</evidence>
<dbReference type="InterPro" id="IPR032675">
    <property type="entry name" value="LRR_dom_sf"/>
</dbReference>
<evidence type="ECO:0000259" key="5">
    <source>
        <dbReference type="Pfam" id="PF25019"/>
    </source>
</evidence>
<gene>
    <name evidence="6" type="ORF">F0562_000083</name>
</gene>
<dbReference type="Gene3D" id="1.20.5.4130">
    <property type="match status" value="1"/>
</dbReference>
<dbReference type="GO" id="GO:0000166">
    <property type="term" value="F:nucleotide binding"/>
    <property type="evidence" value="ECO:0007669"/>
    <property type="project" value="UniProtKB-KW"/>
</dbReference>
<dbReference type="AlphaFoldDB" id="A0A5J5BZN2"/>
<dbReference type="Proteomes" id="UP000325577">
    <property type="component" value="Linkage Group LG0"/>
</dbReference>
<evidence type="ECO:0000256" key="3">
    <source>
        <dbReference type="ARBA" id="ARBA00022821"/>
    </source>
</evidence>
<sequence length="544" mass="62126">MAEEFLVSFAAELILQKVVSSAVEEISLAWGLKGDVKKLNKTLTMLQALLRDYEKTKVKGEAMTLWLKNLEDVAYHADDVLDEFDYEILRRKVEIRNQMMKKLGCLKNLRGQLKIYHLEHVRSREEAQKVNLSRNSNIHLLKFHWGEEREEENNNDEDVLEGLKPHENLKSLTIENFEGENFPSWVVKMMSHKLYLHNLVKIKLVNCNKCQQMPTMGHLLSLKVVEIDGMPNLKQIGSEFYGQNHEVASSSHGATSVAVFPVLRELTLANMPNLAEWFEAESLQPSRTVFSQLEKLKIVGCPQLITAPGHFPSIKQLSIEGINHCSVLAKMCREVSSLTDIELLDVSGSTELSSMLEKLLVNNNKFLRVLKIERCTELICLPNKLETLVSLEWLRIWFCDNLTAIPDLRSLTSLQYLHIAQCEKLTTYWPEGLLCLTTLTTLGIGGFSSEVDYFPWPSEDITQHLVSLKHLFLHGGPKLKSLPDQLEHLTFLPVLGIFQFESLEVIPEWLGDHSIPRLNTAFIIEIVFSPWLHTGCRIHWLLSG</sequence>
<protein>
    <submittedName>
        <fullName evidence="6">Uncharacterized protein</fullName>
    </submittedName>
</protein>
<evidence type="ECO:0000259" key="4">
    <source>
        <dbReference type="Pfam" id="PF18052"/>
    </source>
</evidence>
<feature type="domain" description="Disease resistance N-terminal" evidence="4">
    <location>
        <begin position="13"/>
        <end position="98"/>
    </location>
</feature>
<dbReference type="SUPFAM" id="SSF52047">
    <property type="entry name" value="RNI-like"/>
    <property type="match status" value="2"/>
</dbReference>
<dbReference type="Gene3D" id="3.80.10.10">
    <property type="entry name" value="Ribonuclease Inhibitor"/>
    <property type="match status" value="1"/>
</dbReference>
<keyword evidence="2" id="KW-0547">Nucleotide-binding</keyword>
<accession>A0A5J5BZN2</accession>
<dbReference type="InterPro" id="IPR056789">
    <property type="entry name" value="LRR_R13L1-DRL21"/>
</dbReference>
<dbReference type="OrthoDB" id="5279713at2759"/>
<keyword evidence="1" id="KW-0677">Repeat</keyword>
<organism evidence="6 7">
    <name type="scientific">Nyssa sinensis</name>
    <dbReference type="NCBI Taxonomy" id="561372"/>
    <lineage>
        <taxon>Eukaryota</taxon>
        <taxon>Viridiplantae</taxon>
        <taxon>Streptophyta</taxon>
        <taxon>Embryophyta</taxon>
        <taxon>Tracheophyta</taxon>
        <taxon>Spermatophyta</taxon>
        <taxon>Magnoliopsida</taxon>
        <taxon>eudicotyledons</taxon>
        <taxon>Gunneridae</taxon>
        <taxon>Pentapetalae</taxon>
        <taxon>asterids</taxon>
        <taxon>Cornales</taxon>
        <taxon>Nyssaceae</taxon>
        <taxon>Nyssa</taxon>
    </lineage>
</organism>
<keyword evidence="7" id="KW-1185">Reference proteome</keyword>
<feature type="domain" description="R13L1/DRL21-like LRR repeat region" evidence="5">
    <location>
        <begin position="100"/>
        <end position="230"/>
    </location>
</feature>
<evidence type="ECO:0000313" key="7">
    <source>
        <dbReference type="Proteomes" id="UP000325577"/>
    </source>
</evidence>
<evidence type="ECO:0000313" key="6">
    <source>
        <dbReference type="EMBL" id="KAA8548399.1"/>
    </source>
</evidence>
<keyword evidence="3" id="KW-0611">Plant defense</keyword>
<dbReference type="Pfam" id="PF18052">
    <property type="entry name" value="Rx_N"/>
    <property type="match status" value="1"/>
</dbReference>
<dbReference type="PANTHER" id="PTHR47186:SF18">
    <property type="entry name" value="RX N-TERMINAL DOMAIN-CONTAINING PROTEIN"/>
    <property type="match status" value="1"/>
</dbReference>
<dbReference type="EMBL" id="CM018031">
    <property type="protein sequence ID" value="KAA8548399.1"/>
    <property type="molecule type" value="Genomic_DNA"/>
</dbReference>
<proteinExistence type="predicted"/>
<reference evidence="6 7" key="1">
    <citation type="submission" date="2019-09" db="EMBL/GenBank/DDBJ databases">
        <title>A chromosome-level genome assembly of the Chinese tupelo Nyssa sinensis.</title>
        <authorList>
            <person name="Yang X."/>
            <person name="Kang M."/>
            <person name="Yang Y."/>
            <person name="Xiong H."/>
            <person name="Wang M."/>
            <person name="Zhang Z."/>
            <person name="Wang Z."/>
            <person name="Wu H."/>
            <person name="Ma T."/>
            <person name="Liu J."/>
            <person name="Xi Z."/>
        </authorList>
    </citation>
    <scope>NUCLEOTIDE SEQUENCE [LARGE SCALE GENOMIC DNA]</scope>
    <source>
        <strain evidence="6">J267</strain>
        <tissue evidence="6">Leaf</tissue>
    </source>
</reference>
<name>A0A5J5BZN2_9ASTE</name>
<dbReference type="GO" id="GO:0006952">
    <property type="term" value="P:defense response"/>
    <property type="evidence" value="ECO:0007669"/>
    <property type="project" value="UniProtKB-KW"/>
</dbReference>
<dbReference type="Pfam" id="PF25019">
    <property type="entry name" value="LRR_R13L1-DRL21"/>
    <property type="match status" value="1"/>
</dbReference>